<organism evidence="4 5">
    <name type="scientific">Nesterenkonia jeotgali</name>
    <dbReference type="NCBI Taxonomy" id="317018"/>
    <lineage>
        <taxon>Bacteria</taxon>
        <taxon>Bacillati</taxon>
        <taxon>Actinomycetota</taxon>
        <taxon>Actinomycetes</taxon>
        <taxon>Micrococcales</taxon>
        <taxon>Micrococcaceae</taxon>
        <taxon>Nesterenkonia</taxon>
    </lineage>
</organism>
<evidence type="ECO:0000259" key="2">
    <source>
        <dbReference type="PROSITE" id="PS51094"/>
    </source>
</evidence>
<dbReference type="STRING" id="317018.AVL63_09085"/>
<evidence type="ECO:0000256" key="1">
    <source>
        <dbReference type="ARBA" id="ARBA00022737"/>
    </source>
</evidence>
<dbReference type="Pfam" id="PF08279">
    <property type="entry name" value="HTH_11"/>
    <property type="match status" value="1"/>
</dbReference>
<dbReference type="GO" id="GO:0006355">
    <property type="term" value="P:regulation of DNA-templated transcription"/>
    <property type="evidence" value="ECO:0007669"/>
    <property type="project" value="InterPro"/>
</dbReference>
<proteinExistence type="predicted"/>
<dbReference type="EMBL" id="LQBM01000001">
    <property type="protein sequence ID" value="KUG60511.1"/>
    <property type="molecule type" value="Genomic_DNA"/>
</dbReference>
<dbReference type="AlphaFoldDB" id="A0A0W8IK64"/>
<dbReference type="Gene3D" id="1.10.1790.10">
    <property type="entry name" value="PRD domain"/>
    <property type="match status" value="1"/>
</dbReference>
<dbReference type="InterPro" id="IPR036390">
    <property type="entry name" value="WH_DNA-bd_sf"/>
</dbReference>
<dbReference type="Pfam" id="PF00874">
    <property type="entry name" value="PRD"/>
    <property type="match status" value="1"/>
</dbReference>
<feature type="domain" description="PRD" evidence="3">
    <location>
        <begin position="291"/>
        <end position="397"/>
    </location>
</feature>
<dbReference type="InterPro" id="IPR036634">
    <property type="entry name" value="PRD_sf"/>
</dbReference>
<dbReference type="PANTHER" id="PTHR30185:SF12">
    <property type="entry name" value="TRANSCRIPTIONAL REGULATOR MANR"/>
    <property type="match status" value="1"/>
</dbReference>
<dbReference type="InterPro" id="IPR002178">
    <property type="entry name" value="PTS_EIIA_type-2_dom"/>
</dbReference>
<dbReference type="PANTHER" id="PTHR30185">
    <property type="entry name" value="CRYPTIC BETA-GLUCOSIDE BGL OPERON ANTITERMINATOR"/>
    <property type="match status" value="1"/>
</dbReference>
<dbReference type="OrthoDB" id="3710983at2"/>
<feature type="domain" description="PTS EIIA type-2" evidence="2">
    <location>
        <begin position="500"/>
        <end position="643"/>
    </location>
</feature>
<sequence length="643" mass="70312">MNRRQEQLITVLLREPGWITAGSLADLLGVTPRSVRSYIAQLNARVPAGARAADSQTALIESGPAGYRADRAALASLRSDSGRASTRDRLHGLVRDLLEAQNGVDLRRTAEQLYVSVATVEADLGRIRELLAGTGNTVHRSGSRAFLVGDELAQRRLVSKLAHEEMEHGSFDGEGLRRAAGLGSLEAEAFGPFKRELATQLAEQGYYVNEFASTDVVLHVAIAADRVSHGHPLAGTHLQPSAQQERLAGVVGKLASAHFGVSLGQGDLQHLASLVLTRVVASDGSAGTEVPLDAEVERAVVRAVGHAAEEYLVDIAHADFIRRLSLHVQNLVHRAREQAFSRNPLTKSLKSTYPMIFQVAVSIASDIAEQLDVLIREDEIAYIAMHVGGRLERSRRTEAALTATIVCPGYYELHDLLRSRLDESLGPGIEVTAVETRTDPDWASMATDLVLTTIEPPVPDERIVQLAPFITDADIQRIAAVASKRRRARRLTRLRGELERYFSPEAFIRPLKAKDEEDAIRQLSAPLLAQDIIDEDYLRGTIERERLSSTAFTESLAVPHALTMTARRTALSVGIAEGSIRWGEGRIQVVALAAFSESERDAFQTIFEQLVEVLSERDSLQRILRRGTDFGGFLDELVAVIDG</sequence>
<dbReference type="SUPFAM" id="SSF46785">
    <property type="entry name" value="Winged helix' DNA-binding domain"/>
    <property type="match status" value="1"/>
</dbReference>
<comment type="caution">
    <text evidence="4">The sequence shown here is derived from an EMBL/GenBank/DDBJ whole genome shotgun (WGS) entry which is preliminary data.</text>
</comment>
<gene>
    <name evidence="4" type="ORF">AVL63_09085</name>
</gene>
<dbReference type="InterPro" id="IPR016152">
    <property type="entry name" value="PTrfase/Anion_transptr"/>
</dbReference>
<name>A0A0W8IK64_9MICC</name>
<dbReference type="InterPro" id="IPR036388">
    <property type="entry name" value="WH-like_DNA-bd_sf"/>
</dbReference>
<dbReference type="Proteomes" id="UP000054023">
    <property type="component" value="Unassembled WGS sequence"/>
</dbReference>
<dbReference type="SUPFAM" id="SSF55804">
    <property type="entry name" value="Phoshotransferase/anion transport protein"/>
    <property type="match status" value="1"/>
</dbReference>
<keyword evidence="1" id="KW-0677">Repeat</keyword>
<evidence type="ECO:0000313" key="5">
    <source>
        <dbReference type="Proteomes" id="UP000054023"/>
    </source>
</evidence>
<dbReference type="Pfam" id="PF00359">
    <property type="entry name" value="PTS_EIIA_2"/>
    <property type="match status" value="1"/>
</dbReference>
<dbReference type="SUPFAM" id="SSF63520">
    <property type="entry name" value="PTS-regulatory domain, PRD"/>
    <property type="match status" value="1"/>
</dbReference>
<evidence type="ECO:0000259" key="3">
    <source>
        <dbReference type="PROSITE" id="PS51372"/>
    </source>
</evidence>
<dbReference type="InterPro" id="IPR050661">
    <property type="entry name" value="BglG_antiterminators"/>
</dbReference>
<dbReference type="InterPro" id="IPR013196">
    <property type="entry name" value="HTH_11"/>
</dbReference>
<evidence type="ECO:0000313" key="4">
    <source>
        <dbReference type="EMBL" id="KUG60511.1"/>
    </source>
</evidence>
<dbReference type="PROSITE" id="PS51372">
    <property type="entry name" value="PRD_2"/>
    <property type="match status" value="1"/>
</dbReference>
<accession>A0A0W8IK64</accession>
<dbReference type="RefSeq" id="WP_058887494.1">
    <property type="nucleotide sequence ID" value="NZ_LQBM01000001.1"/>
</dbReference>
<protein>
    <submittedName>
        <fullName evidence="4">Transcriptional antiterminator</fullName>
    </submittedName>
</protein>
<reference evidence="5" key="1">
    <citation type="submission" date="2015-12" db="EMBL/GenBank/DDBJ databases">
        <authorList>
            <person name="Nair G.R."/>
            <person name="Kaur G."/>
            <person name="Mayilraj S."/>
        </authorList>
    </citation>
    <scope>NUCLEOTIDE SEQUENCE [LARGE SCALE GENOMIC DNA]</scope>
    <source>
        <strain evidence="5">CD08_7</strain>
    </source>
</reference>
<keyword evidence="5" id="KW-1185">Reference proteome</keyword>
<dbReference type="Gene3D" id="1.10.10.10">
    <property type="entry name" value="Winged helix-like DNA-binding domain superfamily/Winged helix DNA-binding domain"/>
    <property type="match status" value="1"/>
</dbReference>
<dbReference type="Gene3D" id="3.40.930.10">
    <property type="entry name" value="Mannitol-specific EII, Chain A"/>
    <property type="match status" value="1"/>
</dbReference>
<dbReference type="InterPro" id="IPR011608">
    <property type="entry name" value="PRD"/>
</dbReference>
<dbReference type="PROSITE" id="PS51094">
    <property type="entry name" value="PTS_EIIA_TYPE_2"/>
    <property type="match status" value="1"/>
</dbReference>